<accession>A0A0G1KMJ5</accession>
<reference evidence="1 2" key="1">
    <citation type="journal article" date="2015" name="Nature">
        <title>rRNA introns, odd ribosomes, and small enigmatic genomes across a large radiation of phyla.</title>
        <authorList>
            <person name="Brown C.T."/>
            <person name="Hug L.A."/>
            <person name="Thomas B.C."/>
            <person name="Sharon I."/>
            <person name="Castelle C.J."/>
            <person name="Singh A."/>
            <person name="Wilkins M.J."/>
            <person name="Williams K.H."/>
            <person name="Banfield J.F."/>
        </authorList>
    </citation>
    <scope>NUCLEOTIDE SEQUENCE [LARGE SCALE GENOMIC DNA]</scope>
</reference>
<dbReference type="CDD" id="cd10148">
    <property type="entry name" value="CsoR-like_DUF156"/>
    <property type="match status" value="1"/>
</dbReference>
<dbReference type="Proteomes" id="UP000034797">
    <property type="component" value="Unassembled WGS sequence"/>
</dbReference>
<sequence>SRTQELKNSRTKMTIEEKKKLQVALKRIQGQVGGIEKMISEDKKCEAVVTQVVASMSSLKSVAKSLLADAVDSCNKEEYAKLLKRYL</sequence>
<feature type="non-terminal residue" evidence="1">
    <location>
        <position position="1"/>
    </location>
</feature>
<evidence type="ECO:0008006" key="3">
    <source>
        <dbReference type="Google" id="ProtNLM"/>
    </source>
</evidence>
<name>A0A0G1KMJ5_9BACT</name>
<organism evidence="1 2">
    <name type="scientific">Candidatus Collierbacteria bacterium GW2011_GWA2_44_99</name>
    <dbReference type="NCBI Taxonomy" id="1618380"/>
    <lineage>
        <taxon>Bacteria</taxon>
        <taxon>Candidatus Collieribacteriota</taxon>
    </lineage>
</organism>
<protein>
    <recommendedName>
        <fullName evidence="3">Transcriptional regulator</fullName>
    </recommendedName>
</protein>
<dbReference type="GO" id="GO:0045892">
    <property type="term" value="P:negative regulation of DNA-templated transcription"/>
    <property type="evidence" value="ECO:0007669"/>
    <property type="project" value="UniProtKB-ARBA"/>
</dbReference>
<proteinExistence type="predicted"/>
<dbReference type="PANTHER" id="PTHR33677:SF5">
    <property type="entry name" value="TRANSCRIPTIONAL REPRESSOR FRMR"/>
    <property type="match status" value="1"/>
</dbReference>
<dbReference type="InterPro" id="IPR003735">
    <property type="entry name" value="Metal_Tscrpt_repr"/>
</dbReference>
<dbReference type="PANTHER" id="PTHR33677">
    <property type="entry name" value="TRANSCRIPTIONAL REPRESSOR FRMR-RELATED"/>
    <property type="match status" value="1"/>
</dbReference>
<dbReference type="InterPro" id="IPR038390">
    <property type="entry name" value="Metal_Tscrpt_repr_sf"/>
</dbReference>
<dbReference type="Pfam" id="PF02583">
    <property type="entry name" value="Trns_repr_metal"/>
    <property type="match status" value="1"/>
</dbReference>
<comment type="caution">
    <text evidence="1">The sequence shown here is derived from an EMBL/GenBank/DDBJ whole genome shotgun (WGS) entry which is preliminary data.</text>
</comment>
<dbReference type="EMBL" id="LCJW01000050">
    <property type="protein sequence ID" value="KKT84753.1"/>
    <property type="molecule type" value="Genomic_DNA"/>
</dbReference>
<evidence type="ECO:0000313" key="2">
    <source>
        <dbReference type="Proteomes" id="UP000034797"/>
    </source>
</evidence>
<gene>
    <name evidence="1" type="ORF">UW84_C0050G0011</name>
</gene>
<dbReference type="AlphaFoldDB" id="A0A0G1KMJ5"/>
<dbReference type="GO" id="GO:0003677">
    <property type="term" value="F:DNA binding"/>
    <property type="evidence" value="ECO:0007669"/>
    <property type="project" value="InterPro"/>
</dbReference>
<evidence type="ECO:0000313" key="1">
    <source>
        <dbReference type="EMBL" id="KKT84753.1"/>
    </source>
</evidence>
<dbReference type="Gene3D" id="1.20.58.1000">
    <property type="entry name" value="Metal-sensitive repressor, helix protomer"/>
    <property type="match status" value="1"/>
</dbReference>
<dbReference type="GO" id="GO:0046872">
    <property type="term" value="F:metal ion binding"/>
    <property type="evidence" value="ECO:0007669"/>
    <property type="project" value="InterPro"/>
</dbReference>